<evidence type="ECO:0000313" key="2">
    <source>
        <dbReference type="EMBL" id="MCI42033.1"/>
    </source>
</evidence>
<dbReference type="EMBL" id="LXQA010299453">
    <property type="protein sequence ID" value="MCI42033.1"/>
    <property type="molecule type" value="Genomic_DNA"/>
</dbReference>
<protein>
    <submittedName>
        <fullName evidence="2">Uncharacterized protein</fullName>
    </submittedName>
</protein>
<proteinExistence type="predicted"/>
<evidence type="ECO:0000256" key="1">
    <source>
        <dbReference type="SAM" id="MobiDB-lite"/>
    </source>
</evidence>
<dbReference type="Proteomes" id="UP000265520">
    <property type="component" value="Unassembled WGS sequence"/>
</dbReference>
<feature type="non-terminal residue" evidence="2">
    <location>
        <position position="46"/>
    </location>
</feature>
<reference evidence="2 3" key="1">
    <citation type="journal article" date="2018" name="Front. Plant Sci.">
        <title>Red Clover (Trifolium pratense) and Zigzag Clover (T. medium) - A Picture of Genomic Similarities and Differences.</title>
        <authorList>
            <person name="Dluhosova J."/>
            <person name="Istvanek J."/>
            <person name="Nedelnik J."/>
            <person name="Repkova J."/>
        </authorList>
    </citation>
    <scope>NUCLEOTIDE SEQUENCE [LARGE SCALE GENOMIC DNA]</scope>
    <source>
        <strain evidence="3">cv. 10/8</strain>
        <tissue evidence="2">Leaf</tissue>
    </source>
</reference>
<evidence type="ECO:0000313" key="3">
    <source>
        <dbReference type="Proteomes" id="UP000265520"/>
    </source>
</evidence>
<name>A0A392RZI2_9FABA</name>
<feature type="region of interest" description="Disordered" evidence="1">
    <location>
        <begin position="12"/>
        <end position="46"/>
    </location>
</feature>
<comment type="caution">
    <text evidence="2">The sequence shown here is derived from an EMBL/GenBank/DDBJ whole genome shotgun (WGS) entry which is preliminary data.</text>
</comment>
<dbReference type="AlphaFoldDB" id="A0A392RZI2"/>
<accession>A0A392RZI2</accession>
<keyword evidence="3" id="KW-1185">Reference proteome</keyword>
<sequence>MEEDMKIVDIVDVPDTPDRPNVGNHAKKCVGNPEKRGRDFPVAGEI</sequence>
<organism evidence="2 3">
    <name type="scientific">Trifolium medium</name>
    <dbReference type="NCBI Taxonomy" id="97028"/>
    <lineage>
        <taxon>Eukaryota</taxon>
        <taxon>Viridiplantae</taxon>
        <taxon>Streptophyta</taxon>
        <taxon>Embryophyta</taxon>
        <taxon>Tracheophyta</taxon>
        <taxon>Spermatophyta</taxon>
        <taxon>Magnoliopsida</taxon>
        <taxon>eudicotyledons</taxon>
        <taxon>Gunneridae</taxon>
        <taxon>Pentapetalae</taxon>
        <taxon>rosids</taxon>
        <taxon>fabids</taxon>
        <taxon>Fabales</taxon>
        <taxon>Fabaceae</taxon>
        <taxon>Papilionoideae</taxon>
        <taxon>50 kb inversion clade</taxon>
        <taxon>NPAAA clade</taxon>
        <taxon>Hologalegina</taxon>
        <taxon>IRL clade</taxon>
        <taxon>Trifolieae</taxon>
        <taxon>Trifolium</taxon>
    </lineage>
</organism>